<evidence type="ECO:0000256" key="1">
    <source>
        <dbReference type="SAM" id="MobiDB-lite"/>
    </source>
</evidence>
<feature type="region of interest" description="Disordered" evidence="1">
    <location>
        <begin position="271"/>
        <end position="293"/>
    </location>
</feature>
<dbReference type="SUPFAM" id="SSF55729">
    <property type="entry name" value="Acyl-CoA N-acyltransferases (Nat)"/>
    <property type="match status" value="1"/>
</dbReference>
<feature type="domain" description="N-acetyltransferase" evidence="2">
    <location>
        <begin position="141"/>
        <end position="277"/>
    </location>
</feature>
<evidence type="ECO:0000313" key="3">
    <source>
        <dbReference type="EMBL" id="EER00127.1"/>
    </source>
</evidence>
<dbReference type="Pfam" id="PF13302">
    <property type="entry name" value="Acetyltransf_3"/>
    <property type="match status" value="1"/>
</dbReference>
<evidence type="ECO:0000313" key="4">
    <source>
        <dbReference type="Proteomes" id="UP000007800"/>
    </source>
</evidence>
<proteinExistence type="predicted"/>
<gene>
    <name evidence="3" type="ORF">Pmar_PMAR028712</name>
</gene>
<name>C5LT16_PERM5</name>
<dbReference type="Proteomes" id="UP000007800">
    <property type="component" value="Unassembled WGS sequence"/>
</dbReference>
<organism evidence="4">
    <name type="scientific">Perkinsus marinus (strain ATCC 50983 / TXsc)</name>
    <dbReference type="NCBI Taxonomy" id="423536"/>
    <lineage>
        <taxon>Eukaryota</taxon>
        <taxon>Sar</taxon>
        <taxon>Alveolata</taxon>
        <taxon>Perkinsozoa</taxon>
        <taxon>Perkinsea</taxon>
        <taxon>Perkinsida</taxon>
        <taxon>Perkinsidae</taxon>
        <taxon>Perkinsus</taxon>
    </lineage>
</organism>
<dbReference type="GO" id="GO:0016747">
    <property type="term" value="F:acyltransferase activity, transferring groups other than amino-acyl groups"/>
    <property type="evidence" value="ECO:0007669"/>
    <property type="project" value="InterPro"/>
</dbReference>
<dbReference type="InterPro" id="IPR016181">
    <property type="entry name" value="Acyl_CoA_acyltransferase"/>
</dbReference>
<dbReference type="OrthoDB" id="472397at2759"/>
<dbReference type="Gene3D" id="3.40.630.30">
    <property type="match status" value="1"/>
</dbReference>
<dbReference type="EMBL" id="GG685285">
    <property type="protein sequence ID" value="EER00127.1"/>
    <property type="molecule type" value="Genomic_DNA"/>
</dbReference>
<dbReference type="InterPro" id="IPR000182">
    <property type="entry name" value="GNAT_dom"/>
</dbReference>
<dbReference type="InParanoid" id="C5LT16"/>
<feature type="non-terminal residue" evidence="3">
    <location>
        <position position="412"/>
    </location>
</feature>
<accession>C5LT16</accession>
<dbReference type="GeneID" id="9049827"/>
<protein>
    <recommendedName>
        <fullName evidence="2">N-acetyltransferase domain-containing protein</fullName>
    </recommendedName>
</protein>
<feature type="compositionally biased region" description="Basic residues" evidence="1">
    <location>
        <begin position="278"/>
        <end position="287"/>
    </location>
</feature>
<dbReference type="RefSeq" id="XP_002767409.1">
    <property type="nucleotide sequence ID" value="XM_002767363.1"/>
</dbReference>
<keyword evidence="4" id="KW-1185">Reference proteome</keyword>
<dbReference type="AlphaFoldDB" id="C5LT16"/>
<evidence type="ECO:0000259" key="2">
    <source>
        <dbReference type="Pfam" id="PF13302"/>
    </source>
</evidence>
<sequence length="412" mass="46276">MVWLKELCERVILGVGGATGVGDVCRAEVSCRDREFVVWTLETVVDRITRSGDGIEENVRGPWVSGTLRRQVDGRVESAKLLLSWEEGVFACKRLWVQIHRKDGKLFLDVYKYELSLSTLFEWRRGEISLGEGLVLRVMPATPELAQVVHTAIQCNSIHLGRYLSGLVADCRSVEGTRWLLSRWYHDYITGNGVHLGLFDGSGTFLGVSEVDRRPFLEDVVGVVEYWLTRDACGRGLAQRIFQASMKYSVQELGVTSFYLDIHPDNKASAVTAVRSGGRQRKSRKESRGRGGGRYAVTSSQTFDVYEVSARRMEPVCGSVEGRRREWMGGWTEKRVAMEKRKLVELKDEALRIAGELSKVIVSLCRGLAPPLSSRLDDSSMKCLDLSRMTSPGSPDYLDCIVQGERDFDSYN</sequence>
<reference evidence="3 4" key="1">
    <citation type="submission" date="2008-07" db="EMBL/GenBank/DDBJ databases">
        <authorList>
            <person name="El-Sayed N."/>
            <person name="Caler E."/>
            <person name="Inman J."/>
            <person name="Amedeo P."/>
            <person name="Hass B."/>
            <person name="Wortman J."/>
        </authorList>
    </citation>
    <scope>NUCLEOTIDE SEQUENCE [LARGE SCALE GENOMIC DNA]</scope>
    <source>
        <strain evidence="4">ATCC 50983 / TXsc</strain>
    </source>
</reference>